<comment type="caution">
    <text evidence="10">The sequence shown here is derived from an EMBL/GenBank/DDBJ whole genome shotgun (WGS) entry which is preliminary data.</text>
</comment>
<dbReference type="GO" id="GO:0032502">
    <property type="term" value="P:developmental process"/>
    <property type="evidence" value="ECO:0007669"/>
    <property type="project" value="UniProtKB-ARBA"/>
</dbReference>
<dbReference type="GO" id="GO:0008270">
    <property type="term" value="F:zinc ion binding"/>
    <property type="evidence" value="ECO:0007669"/>
    <property type="project" value="UniProtKB-KW"/>
</dbReference>
<dbReference type="PROSITE" id="PS50157">
    <property type="entry name" value="ZINC_FINGER_C2H2_2"/>
    <property type="match status" value="4"/>
</dbReference>
<evidence type="ECO:0000256" key="2">
    <source>
        <dbReference type="ARBA" id="ARBA00022723"/>
    </source>
</evidence>
<comment type="subcellular location">
    <subcellularLocation>
        <location evidence="1">Nucleus</location>
    </subcellularLocation>
</comment>
<dbReference type="SUPFAM" id="SSF56672">
    <property type="entry name" value="DNA/RNA polymerases"/>
    <property type="match status" value="1"/>
</dbReference>
<dbReference type="FunFam" id="3.30.160.60:FF:000065">
    <property type="entry name" value="B-cell CLL/lymphoma 6, member B"/>
    <property type="match status" value="1"/>
</dbReference>
<keyword evidence="11" id="KW-1185">Reference proteome</keyword>
<name>A0AAV6TQ07_9ARAC</name>
<dbReference type="InterPro" id="IPR013087">
    <property type="entry name" value="Znf_C2H2_type"/>
</dbReference>
<dbReference type="EMBL" id="JAFNEN010001427">
    <property type="protein sequence ID" value="KAG8173917.1"/>
    <property type="molecule type" value="Genomic_DNA"/>
</dbReference>
<keyword evidence="4 7" id="KW-0863">Zinc-finger</keyword>
<feature type="domain" description="C2H2-type" evidence="9">
    <location>
        <begin position="24"/>
        <end position="47"/>
    </location>
</feature>
<organism evidence="10 11">
    <name type="scientific">Oedothorax gibbosus</name>
    <dbReference type="NCBI Taxonomy" id="931172"/>
    <lineage>
        <taxon>Eukaryota</taxon>
        <taxon>Metazoa</taxon>
        <taxon>Ecdysozoa</taxon>
        <taxon>Arthropoda</taxon>
        <taxon>Chelicerata</taxon>
        <taxon>Arachnida</taxon>
        <taxon>Araneae</taxon>
        <taxon>Araneomorphae</taxon>
        <taxon>Entelegynae</taxon>
        <taxon>Araneoidea</taxon>
        <taxon>Linyphiidae</taxon>
        <taxon>Erigoninae</taxon>
        <taxon>Oedothorax</taxon>
    </lineage>
</organism>
<reference evidence="10 11" key="1">
    <citation type="journal article" date="2022" name="Nat. Ecol. Evol.">
        <title>A masculinizing supergene underlies an exaggerated male reproductive morph in a spider.</title>
        <authorList>
            <person name="Hendrickx F."/>
            <person name="De Corte Z."/>
            <person name="Sonet G."/>
            <person name="Van Belleghem S.M."/>
            <person name="Kostlbacher S."/>
            <person name="Vangestel C."/>
        </authorList>
    </citation>
    <scope>NUCLEOTIDE SEQUENCE [LARGE SCALE GENOMIC DNA]</scope>
    <source>
        <strain evidence="10">W744_W776</strain>
    </source>
</reference>
<dbReference type="AlphaFoldDB" id="A0AAV6TQ07"/>
<gene>
    <name evidence="10" type="ORF">JTE90_012421</name>
</gene>
<evidence type="ECO:0000256" key="1">
    <source>
        <dbReference type="ARBA" id="ARBA00004123"/>
    </source>
</evidence>
<evidence type="ECO:0000256" key="3">
    <source>
        <dbReference type="ARBA" id="ARBA00022737"/>
    </source>
</evidence>
<evidence type="ECO:0000256" key="4">
    <source>
        <dbReference type="ARBA" id="ARBA00022771"/>
    </source>
</evidence>
<feature type="domain" description="C2H2-type" evidence="9">
    <location>
        <begin position="76"/>
        <end position="99"/>
    </location>
</feature>
<keyword evidence="6" id="KW-0539">Nucleus</keyword>
<dbReference type="Gene3D" id="3.30.160.60">
    <property type="entry name" value="Classic Zinc Finger"/>
    <property type="match status" value="4"/>
</dbReference>
<dbReference type="InterPro" id="IPR036236">
    <property type="entry name" value="Znf_C2H2_sf"/>
</dbReference>
<dbReference type="FunFam" id="3.30.160.60:FF:000100">
    <property type="entry name" value="Zinc finger 45-like"/>
    <property type="match status" value="1"/>
</dbReference>
<dbReference type="GO" id="GO:0005634">
    <property type="term" value="C:nucleus"/>
    <property type="evidence" value="ECO:0007669"/>
    <property type="project" value="UniProtKB-SubCell"/>
</dbReference>
<sequence>MVNAGASTSAVIYSPVFGPPSLPNVCDKCRKTFSNKSHLTRHMKTHAEGSIGSINATIPPTMSKTLSPSTDPTFVHVCDTCRKTFSNKSNLTRHMKNHAEGSIGFDCKVCDKFFTREDNLTRHMKSHDSEEHVCSKCPKTFTRRDALARHMATHTKSVKRSQSPIPRPAPTPKRQRPVKVSDVFSSRFIYPSPAMSEDLLKSLEEARPQITTALEEKLVLSGSVGYSEEEENRHILYLDANNLYGWAMSQPLPVSDFEWVEPDSVTEEDIREWEDDNDKGLILEVDLNYPQDLHDLHNEYPLAPELEQSRIGSELHRVYSIQQIKRALSAYDDKRWLLEDGISSYAYGHYRITESMEVT</sequence>
<feature type="domain" description="C2H2-type" evidence="9">
    <location>
        <begin position="105"/>
        <end position="132"/>
    </location>
</feature>
<evidence type="ECO:0000313" key="11">
    <source>
        <dbReference type="Proteomes" id="UP000827092"/>
    </source>
</evidence>
<dbReference type="Proteomes" id="UP000827092">
    <property type="component" value="Unassembled WGS sequence"/>
</dbReference>
<protein>
    <recommendedName>
        <fullName evidence="9">C2H2-type domain-containing protein</fullName>
    </recommendedName>
</protein>
<evidence type="ECO:0000256" key="8">
    <source>
        <dbReference type="SAM" id="MobiDB-lite"/>
    </source>
</evidence>
<accession>A0AAV6TQ07</accession>
<evidence type="ECO:0000256" key="5">
    <source>
        <dbReference type="ARBA" id="ARBA00022833"/>
    </source>
</evidence>
<feature type="domain" description="C2H2-type" evidence="9">
    <location>
        <begin position="132"/>
        <end position="159"/>
    </location>
</feature>
<dbReference type="Pfam" id="PF00096">
    <property type="entry name" value="zf-C2H2"/>
    <property type="match status" value="4"/>
</dbReference>
<keyword evidence="3" id="KW-0677">Repeat</keyword>
<dbReference type="SUPFAM" id="SSF57667">
    <property type="entry name" value="beta-beta-alpha zinc fingers"/>
    <property type="match status" value="3"/>
</dbReference>
<dbReference type="FunFam" id="3.30.160.60:FF:000202">
    <property type="entry name" value="Zinc finger protein 574"/>
    <property type="match status" value="1"/>
</dbReference>
<dbReference type="InterPro" id="IPR043502">
    <property type="entry name" value="DNA/RNA_pol_sf"/>
</dbReference>
<keyword evidence="2" id="KW-0479">Metal-binding</keyword>
<dbReference type="PANTHER" id="PTHR24394:SF44">
    <property type="entry name" value="ZINC FINGER PROTEIN 271-LIKE"/>
    <property type="match status" value="1"/>
</dbReference>
<evidence type="ECO:0000256" key="6">
    <source>
        <dbReference type="ARBA" id="ARBA00023242"/>
    </source>
</evidence>
<evidence type="ECO:0000313" key="10">
    <source>
        <dbReference type="EMBL" id="KAG8173917.1"/>
    </source>
</evidence>
<dbReference type="SMART" id="SM00355">
    <property type="entry name" value="ZnF_C2H2"/>
    <property type="match status" value="4"/>
</dbReference>
<evidence type="ECO:0000259" key="9">
    <source>
        <dbReference type="PROSITE" id="PS50157"/>
    </source>
</evidence>
<dbReference type="PANTHER" id="PTHR24394">
    <property type="entry name" value="ZINC FINGER PROTEIN"/>
    <property type="match status" value="1"/>
</dbReference>
<dbReference type="GO" id="GO:0000981">
    <property type="term" value="F:DNA-binding transcription factor activity, RNA polymerase II-specific"/>
    <property type="evidence" value="ECO:0007669"/>
    <property type="project" value="TreeGrafter"/>
</dbReference>
<dbReference type="GO" id="GO:0071897">
    <property type="term" value="P:DNA biosynthetic process"/>
    <property type="evidence" value="ECO:0007669"/>
    <property type="project" value="UniProtKB-ARBA"/>
</dbReference>
<dbReference type="PROSITE" id="PS00028">
    <property type="entry name" value="ZINC_FINGER_C2H2_1"/>
    <property type="match status" value="4"/>
</dbReference>
<dbReference type="FunFam" id="3.30.160.60:FF:000446">
    <property type="entry name" value="Zinc finger protein"/>
    <property type="match status" value="1"/>
</dbReference>
<keyword evidence="5" id="KW-0862">Zinc</keyword>
<feature type="region of interest" description="Disordered" evidence="8">
    <location>
        <begin position="151"/>
        <end position="177"/>
    </location>
</feature>
<evidence type="ECO:0000256" key="7">
    <source>
        <dbReference type="PROSITE-ProRule" id="PRU00042"/>
    </source>
</evidence>
<proteinExistence type="predicted"/>